<feature type="domain" description="EamA" evidence="8">
    <location>
        <begin position="2"/>
        <end position="111"/>
    </location>
</feature>
<keyword evidence="3 7" id="KW-0812">Transmembrane</keyword>
<name>A0A8J3VMA3_9ACTN</name>
<evidence type="ECO:0000256" key="2">
    <source>
        <dbReference type="ARBA" id="ARBA00007362"/>
    </source>
</evidence>
<evidence type="ECO:0000256" key="7">
    <source>
        <dbReference type="SAM" id="Phobius"/>
    </source>
</evidence>
<feature type="transmembrane region" description="Helical" evidence="7">
    <location>
        <begin position="31"/>
        <end position="48"/>
    </location>
</feature>
<dbReference type="SUPFAM" id="SSF103481">
    <property type="entry name" value="Multidrug resistance efflux transporter EmrE"/>
    <property type="match status" value="2"/>
</dbReference>
<feature type="domain" description="EamA" evidence="8">
    <location>
        <begin position="159"/>
        <end position="290"/>
    </location>
</feature>
<comment type="similarity">
    <text evidence="2">Belongs to the EamA transporter family.</text>
</comment>
<comment type="caution">
    <text evidence="9">The sequence shown here is derived from an EMBL/GenBank/DDBJ whole genome shotgun (WGS) entry which is preliminary data.</text>
</comment>
<dbReference type="AlphaFoldDB" id="A0A8J3VMA3"/>
<dbReference type="InterPro" id="IPR050638">
    <property type="entry name" value="AA-Vitamin_Transporters"/>
</dbReference>
<keyword evidence="4 7" id="KW-1133">Transmembrane helix</keyword>
<dbReference type="Proteomes" id="UP000642748">
    <property type="component" value="Unassembled WGS sequence"/>
</dbReference>
<dbReference type="InterPro" id="IPR000620">
    <property type="entry name" value="EamA_dom"/>
</dbReference>
<feature type="transmembrane region" description="Helical" evidence="7">
    <location>
        <begin position="155"/>
        <end position="177"/>
    </location>
</feature>
<dbReference type="EMBL" id="BONZ01000003">
    <property type="protein sequence ID" value="GIH12114.1"/>
    <property type="molecule type" value="Genomic_DNA"/>
</dbReference>
<evidence type="ECO:0000256" key="6">
    <source>
        <dbReference type="SAM" id="MobiDB-lite"/>
    </source>
</evidence>
<dbReference type="Pfam" id="PF00892">
    <property type="entry name" value="EamA"/>
    <property type="match status" value="2"/>
</dbReference>
<evidence type="ECO:0000256" key="4">
    <source>
        <dbReference type="ARBA" id="ARBA00022989"/>
    </source>
</evidence>
<evidence type="ECO:0000256" key="1">
    <source>
        <dbReference type="ARBA" id="ARBA00004141"/>
    </source>
</evidence>
<gene>
    <name evidence="9" type="ORF">Raf01_02860</name>
</gene>
<feature type="transmembrane region" description="Helical" evidence="7">
    <location>
        <begin position="60"/>
        <end position="79"/>
    </location>
</feature>
<feature type="transmembrane region" description="Helical" evidence="7">
    <location>
        <begin position="131"/>
        <end position="149"/>
    </location>
</feature>
<evidence type="ECO:0000256" key="5">
    <source>
        <dbReference type="ARBA" id="ARBA00023136"/>
    </source>
</evidence>
<evidence type="ECO:0000313" key="10">
    <source>
        <dbReference type="Proteomes" id="UP000642748"/>
    </source>
</evidence>
<dbReference type="PANTHER" id="PTHR32322">
    <property type="entry name" value="INNER MEMBRANE TRANSPORTER"/>
    <property type="match status" value="1"/>
</dbReference>
<feature type="transmembrane region" description="Helical" evidence="7">
    <location>
        <begin position="276"/>
        <end position="296"/>
    </location>
</feature>
<comment type="subcellular location">
    <subcellularLocation>
        <location evidence="1">Membrane</location>
        <topology evidence="1">Multi-pass membrane protein</topology>
    </subcellularLocation>
</comment>
<protein>
    <submittedName>
        <fullName evidence="9">Membrane protein</fullName>
    </submittedName>
</protein>
<feature type="region of interest" description="Disordered" evidence="6">
    <location>
        <begin position="306"/>
        <end position="338"/>
    </location>
</feature>
<accession>A0A8J3VMA3</accession>
<feature type="transmembrane region" description="Helical" evidence="7">
    <location>
        <begin position="189"/>
        <end position="207"/>
    </location>
</feature>
<keyword evidence="5 7" id="KW-0472">Membrane</keyword>
<evidence type="ECO:0000256" key="3">
    <source>
        <dbReference type="ARBA" id="ARBA00022692"/>
    </source>
</evidence>
<organism evidence="9 10">
    <name type="scientific">Rugosimonospora africana</name>
    <dbReference type="NCBI Taxonomy" id="556532"/>
    <lineage>
        <taxon>Bacteria</taxon>
        <taxon>Bacillati</taxon>
        <taxon>Actinomycetota</taxon>
        <taxon>Actinomycetes</taxon>
        <taxon>Micromonosporales</taxon>
        <taxon>Micromonosporaceae</taxon>
        <taxon>Rugosimonospora</taxon>
    </lineage>
</organism>
<dbReference type="GO" id="GO:0016020">
    <property type="term" value="C:membrane"/>
    <property type="evidence" value="ECO:0007669"/>
    <property type="project" value="UniProtKB-SubCell"/>
</dbReference>
<dbReference type="InterPro" id="IPR037185">
    <property type="entry name" value="EmrE-like"/>
</dbReference>
<dbReference type="PANTHER" id="PTHR32322:SF2">
    <property type="entry name" value="EAMA DOMAIN-CONTAINING PROTEIN"/>
    <property type="match status" value="1"/>
</dbReference>
<evidence type="ECO:0000313" key="9">
    <source>
        <dbReference type="EMBL" id="GIH12114.1"/>
    </source>
</evidence>
<evidence type="ECO:0000259" key="8">
    <source>
        <dbReference type="Pfam" id="PF00892"/>
    </source>
</evidence>
<proteinExistence type="inferred from homology"/>
<feature type="transmembrane region" description="Helical" evidence="7">
    <location>
        <begin position="85"/>
        <end position="110"/>
    </location>
</feature>
<feature type="transmembrane region" description="Helical" evidence="7">
    <location>
        <begin position="219"/>
        <end position="240"/>
    </location>
</feature>
<feature type="transmembrane region" description="Helical" evidence="7">
    <location>
        <begin position="252"/>
        <end position="270"/>
    </location>
</feature>
<sequence length="338" mass="33899">MLCATAMTILGTSFPVSRELTGYPTLTSQAVRYLIAAALLAALVRRSAGRAPYRRELLRLAGLAATGLAAFNVCVLAALRHADPAVLGTVIGGTPLLLAILGPVLAGSRASTWAGPVRRRSRRGAPGRRRPSARVVGCGAVVVAGIALVQGGGHASAAGLCWALGALAGEVLFSLLAAPLLDELGPVRVSAWACALAVPQLAVAALVTGEWHRLRVPTAAEGVALLYLAVVLTVVAFLCWYGGLRRLGVERAGMFAGLLPVASLAGTAVIDHTAPAPGALLGTLVVAAGLGAGLAVDWAGPSATATDQAPVPVGPVGSEPAGAAPVEEARSAARTRSA</sequence>
<keyword evidence="10" id="KW-1185">Reference proteome</keyword>
<reference evidence="9" key="1">
    <citation type="submission" date="2021-01" db="EMBL/GenBank/DDBJ databases">
        <title>Whole genome shotgun sequence of Rugosimonospora africana NBRC 104875.</title>
        <authorList>
            <person name="Komaki H."/>
            <person name="Tamura T."/>
        </authorList>
    </citation>
    <scope>NUCLEOTIDE SEQUENCE</scope>
    <source>
        <strain evidence="9">NBRC 104875</strain>
    </source>
</reference>